<dbReference type="RefSeq" id="XP_007604308.1">
    <property type="nucleotide sequence ID" value="XM_007604246.1"/>
</dbReference>
<dbReference type="Gene3D" id="3.80.10.10">
    <property type="entry name" value="Ribonuclease Inhibitor"/>
    <property type="match status" value="1"/>
</dbReference>
<dbReference type="InterPro" id="IPR032675">
    <property type="entry name" value="LRR_dom_sf"/>
</dbReference>
<feature type="chain" id="PRO_5003960012" evidence="1">
    <location>
        <begin position="31"/>
        <end position="104"/>
    </location>
</feature>
<dbReference type="GeneID" id="19881573"/>
<feature type="signal peptide" evidence="1">
    <location>
        <begin position="1"/>
        <end position="30"/>
    </location>
</feature>
<evidence type="ECO:0000313" key="2">
    <source>
        <dbReference type="EMBL" id="ELA42216.1"/>
    </source>
</evidence>
<gene>
    <name evidence="2" type="ORF">VICG_00859</name>
</gene>
<dbReference type="EMBL" id="JH370134">
    <property type="protein sequence ID" value="ELA42216.1"/>
    <property type="molecule type" value="Genomic_DNA"/>
</dbReference>
<protein>
    <submittedName>
        <fullName evidence="2">Uncharacterized protein</fullName>
    </submittedName>
</protein>
<dbReference type="OrthoDB" id="2021138at2759"/>
<sequence length="104" mass="11340">MNIARTKKAYKTICILVAFVGATLLSTSSGVNPGLGNIQSPDPVGYEACTYQRCYEDIDNEFSLLEDITSLPNVIEELKHLCCLDLHGQGLRSLPALIGELKNL</sequence>
<organism evidence="2 3">
    <name type="scientific">Vittaforma corneae (strain ATCC 50505)</name>
    <name type="common">Microsporidian parasite</name>
    <name type="synonym">Nosema corneum</name>
    <dbReference type="NCBI Taxonomy" id="993615"/>
    <lineage>
        <taxon>Eukaryota</taxon>
        <taxon>Fungi</taxon>
        <taxon>Fungi incertae sedis</taxon>
        <taxon>Microsporidia</taxon>
        <taxon>Nosematidae</taxon>
        <taxon>Vittaforma</taxon>
    </lineage>
</organism>
<evidence type="ECO:0000313" key="3">
    <source>
        <dbReference type="Proteomes" id="UP000011082"/>
    </source>
</evidence>
<reference evidence="3" key="1">
    <citation type="submission" date="2011-05" db="EMBL/GenBank/DDBJ databases">
        <title>The genome sequence of Vittaforma corneae strain ATCC 50505.</title>
        <authorList>
            <consortium name="The Broad Institute Genome Sequencing Platform"/>
            <person name="Cuomo C."/>
            <person name="Didier E."/>
            <person name="Bowers L."/>
            <person name="Young S.K."/>
            <person name="Zeng Q."/>
            <person name="Gargeya S."/>
            <person name="Fitzgerald M."/>
            <person name="Haas B."/>
            <person name="Abouelleil A."/>
            <person name="Alvarado L."/>
            <person name="Arachchi H.M."/>
            <person name="Berlin A."/>
            <person name="Chapman S.B."/>
            <person name="Gearin G."/>
            <person name="Goldberg J."/>
            <person name="Griggs A."/>
            <person name="Gujja S."/>
            <person name="Hansen M."/>
            <person name="Heiman D."/>
            <person name="Howarth C."/>
            <person name="Larimer J."/>
            <person name="Lui A."/>
            <person name="MacDonald P.J.P."/>
            <person name="McCowen C."/>
            <person name="Montmayeur A."/>
            <person name="Murphy C."/>
            <person name="Neiman D."/>
            <person name="Pearson M."/>
            <person name="Priest M."/>
            <person name="Roberts A."/>
            <person name="Saif S."/>
            <person name="Shea T."/>
            <person name="Sisk P."/>
            <person name="Stolte C."/>
            <person name="Sykes S."/>
            <person name="Wortman J."/>
            <person name="Nusbaum C."/>
            <person name="Birren B."/>
        </authorList>
    </citation>
    <scope>NUCLEOTIDE SEQUENCE [LARGE SCALE GENOMIC DNA]</scope>
    <source>
        <strain evidence="3">ATCC 50505</strain>
    </source>
</reference>
<dbReference type="InParanoid" id="L2GN14"/>
<accession>L2GN14</accession>
<proteinExistence type="predicted"/>
<dbReference type="VEuPathDB" id="MicrosporidiaDB:VICG_00859"/>
<dbReference type="AlphaFoldDB" id="L2GN14"/>
<name>L2GN14_VITCO</name>
<keyword evidence="3" id="KW-1185">Reference proteome</keyword>
<dbReference type="Proteomes" id="UP000011082">
    <property type="component" value="Unassembled WGS sequence"/>
</dbReference>
<keyword evidence="1" id="KW-0732">Signal</keyword>
<dbReference type="HOGENOM" id="CLU_140544_0_0_1"/>
<evidence type="ECO:0000256" key="1">
    <source>
        <dbReference type="SAM" id="SignalP"/>
    </source>
</evidence>